<organism evidence="2 3">
    <name type="scientific">Aspergillus piperis CBS 112811</name>
    <dbReference type="NCBI Taxonomy" id="1448313"/>
    <lineage>
        <taxon>Eukaryota</taxon>
        <taxon>Fungi</taxon>
        <taxon>Dikarya</taxon>
        <taxon>Ascomycota</taxon>
        <taxon>Pezizomycotina</taxon>
        <taxon>Eurotiomycetes</taxon>
        <taxon>Eurotiomycetidae</taxon>
        <taxon>Eurotiales</taxon>
        <taxon>Aspergillaceae</taxon>
        <taxon>Aspergillus</taxon>
        <taxon>Aspergillus subgen. Circumdati</taxon>
    </lineage>
</organism>
<protein>
    <submittedName>
        <fullName evidence="2">Uncharacterized protein</fullName>
    </submittedName>
</protein>
<dbReference type="EMBL" id="KZ825058">
    <property type="protein sequence ID" value="RAH59621.1"/>
    <property type="molecule type" value="Genomic_DNA"/>
</dbReference>
<feature type="region of interest" description="Disordered" evidence="1">
    <location>
        <begin position="1"/>
        <end position="24"/>
    </location>
</feature>
<name>A0A8G1R3X1_9EURO</name>
<dbReference type="RefSeq" id="XP_025517543.1">
    <property type="nucleotide sequence ID" value="XM_025659738.1"/>
</dbReference>
<keyword evidence="3" id="KW-1185">Reference proteome</keyword>
<evidence type="ECO:0000313" key="2">
    <source>
        <dbReference type="EMBL" id="RAH59621.1"/>
    </source>
</evidence>
<sequence length="57" mass="6227">MPIHLPPISTRANEHYAPNGDIPPTCTKSLPTITPSPTNMLYVNMNPDNISLTKPTI</sequence>
<reference evidence="2 3" key="1">
    <citation type="submission" date="2018-02" db="EMBL/GenBank/DDBJ databases">
        <title>The genomes of Aspergillus section Nigri reveals drivers in fungal speciation.</title>
        <authorList>
            <consortium name="DOE Joint Genome Institute"/>
            <person name="Vesth T.C."/>
            <person name="Nybo J."/>
            <person name="Theobald S."/>
            <person name="Brandl J."/>
            <person name="Frisvad J.C."/>
            <person name="Nielsen K.F."/>
            <person name="Lyhne E.K."/>
            <person name="Kogle M.E."/>
            <person name="Kuo A."/>
            <person name="Riley R."/>
            <person name="Clum A."/>
            <person name="Nolan M."/>
            <person name="Lipzen A."/>
            <person name="Salamov A."/>
            <person name="Henrissat B."/>
            <person name="Wiebenga A."/>
            <person name="De vries R.P."/>
            <person name="Grigoriev I.V."/>
            <person name="Mortensen U.H."/>
            <person name="Andersen M.R."/>
            <person name="Baker S.E."/>
        </authorList>
    </citation>
    <scope>NUCLEOTIDE SEQUENCE [LARGE SCALE GENOMIC DNA]</scope>
    <source>
        <strain evidence="2 3">CBS 112811</strain>
    </source>
</reference>
<proteinExistence type="predicted"/>
<dbReference type="GeneID" id="37163140"/>
<evidence type="ECO:0000256" key="1">
    <source>
        <dbReference type="SAM" id="MobiDB-lite"/>
    </source>
</evidence>
<dbReference type="AlphaFoldDB" id="A0A8G1R3X1"/>
<gene>
    <name evidence="2" type="ORF">BO85DRAFT_447504</name>
</gene>
<evidence type="ECO:0000313" key="3">
    <source>
        <dbReference type="Proteomes" id="UP000249526"/>
    </source>
</evidence>
<dbReference type="Proteomes" id="UP000249526">
    <property type="component" value="Unassembled WGS sequence"/>
</dbReference>
<accession>A0A8G1R3X1</accession>
<feature type="non-terminal residue" evidence="2">
    <location>
        <position position="57"/>
    </location>
</feature>